<dbReference type="InterPro" id="IPR023610">
    <property type="entry name" value="PInositol-4/5-P-5/4-kinase"/>
</dbReference>
<dbReference type="PANTHER" id="PTHR23086">
    <property type="entry name" value="PHOSPHATIDYLINOSITOL-4-PHOSPHATE 5-KINASE"/>
    <property type="match status" value="1"/>
</dbReference>
<dbReference type="Proteomes" id="UP000695562">
    <property type="component" value="Unassembled WGS sequence"/>
</dbReference>
<dbReference type="AlphaFoldDB" id="A0A8J4PQ54"/>
<evidence type="ECO:0000256" key="2">
    <source>
        <dbReference type="SAM" id="MobiDB-lite"/>
    </source>
</evidence>
<dbReference type="SMART" id="SM00330">
    <property type="entry name" value="PIPKc"/>
    <property type="match status" value="1"/>
</dbReference>
<accession>A0A8J4PQ54</accession>
<dbReference type="OrthoDB" id="20783at2759"/>
<dbReference type="CDD" id="cd00139">
    <property type="entry name" value="PIPKc"/>
    <property type="match status" value="1"/>
</dbReference>
<dbReference type="GO" id="GO:0046854">
    <property type="term" value="P:phosphatidylinositol phosphate biosynthetic process"/>
    <property type="evidence" value="ECO:0007669"/>
    <property type="project" value="TreeGrafter"/>
</dbReference>
<evidence type="ECO:0000313" key="5">
    <source>
        <dbReference type="Proteomes" id="UP000695562"/>
    </source>
</evidence>
<feature type="domain" description="PIPK" evidence="3">
    <location>
        <begin position="387"/>
        <end position="851"/>
    </location>
</feature>
<feature type="compositionally biased region" description="Acidic residues" evidence="2">
    <location>
        <begin position="672"/>
        <end position="686"/>
    </location>
</feature>
<feature type="region of interest" description="Disordered" evidence="2">
    <location>
        <begin position="238"/>
        <end position="273"/>
    </location>
</feature>
<dbReference type="GO" id="GO:0005524">
    <property type="term" value="F:ATP binding"/>
    <property type="evidence" value="ECO:0007669"/>
    <property type="project" value="UniProtKB-UniRule"/>
</dbReference>
<dbReference type="InterPro" id="IPR027484">
    <property type="entry name" value="PInositol-4-P-5-kinase_N"/>
</dbReference>
<evidence type="ECO:0000313" key="4">
    <source>
        <dbReference type="EMBL" id="KAF2070821.1"/>
    </source>
</evidence>
<sequence>MSEKQPINNGSSYYYESYNVVGNNSPNSTIKGINKKRFDGTSSIGSSGGSPFQNKLTTSGGAQKNEYFVQQEIVPIQVGNTGTMNNSSSSLDLSIDNNNIFSSSSSSNSLKNSIRNSDNNNLKSSTTSTSNLNNSIDNNSNLIKSNSINIRKSYNDLQRRSFNGSTHSLNNFNSNNNFIVKSQSGSNISYSLNNSHGTTTPPPPPPSSNLIKSNSGSNLNNLSQSLKTPNEFLKIPRLSQSQSTINSDNLEEVPLSPFDQHKNPTTPTTTTTTSTTIITNNTVTENNNNTINNSNELIKRRNTMATTHNTHNELRKNILRKTVDSPIFSQSSSYPYIPPPQVQFENIITKKEAKKDKKIEKEIMEAMHERDTNEINPNPLAESLSMKKNKKKKKLKREKRHPSWLLMRTIQTGILNCISQTSNQSINEDSDMLFQSFHYILPVIEDHPKMTFSFKDYCPHAFSRLRDIFNIDSTSYLHSICKTWNEVSTPGKSGSIFFFSSDSQYVLKTIPKREANLLVSLLPEYYEHMKRNPNSLLTKFFGLHRVKPKEGRQVRFVVMKNLFYTPKQITQRFDLKGSTVGRELTPEELKKKNPTFKDLDFRRLGMKIFLGPDRKKLFMHQISEDCKFLVKLNIMDYSLLVGLHRKQDIDHYNNVNSGISSGSTGDPHEDNEFYDDYYDGDEEESSSDSSTSGGEGDRTSGKKISSVQETKNYWDHYESTHINSTDYKEDQRQKQLKTIEKEKYNEDYLKPIHLPILPPVLPDSYTYEPPNYIAPKVSIFEHDKGGMQGIDEENNPMGEYYFMGIIDILMLYSFRKRVEHKYKSLFNKGEVSSVDPVEYAARFINFISDTIV</sequence>
<feature type="region of interest" description="Disordered" evidence="2">
    <location>
        <begin position="104"/>
        <end position="141"/>
    </location>
</feature>
<keyword evidence="1" id="KW-0547">Nucleotide-binding</keyword>
<dbReference type="GO" id="GO:0016308">
    <property type="term" value="F:1-phosphatidylinositol-4-phosphate 5-kinase activity"/>
    <property type="evidence" value="ECO:0007669"/>
    <property type="project" value="TreeGrafter"/>
</dbReference>
<dbReference type="Gene3D" id="3.30.800.10">
    <property type="entry name" value="Phosphatidylinositol Phosphate Kinase II Beta"/>
    <property type="match status" value="1"/>
</dbReference>
<keyword evidence="1" id="KW-0067">ATP-binding</keyword>
<dbReference type="InterPro" id="IPR027483">
    <property type="entry name" value="PInositol-4-P-4/5-kinase_C_sf"/>
</dbReference>
<feature type="region of interest" description="Disordered" evidence="2">
    <location>
        <begin position="658"/>
        <end position="705"/>
    </location>
</feature>
<gene>
    <name evidence="4" type="ORF">CYY_007868</name>
</gene>
<feature type="compositionally biased region" description="Polar residues" evidence="2">
    <location>
        <begin position="238"/>
        <end position="248"/>
    </location>
</feature>
<feature type="region of interest" description="Disordered" evidence="2">
    <location>
        <begin position="189"/>
        <end position="224"/>
    </location>
</feature>
<evidence type="ECO:0000256" key="1">
    <source>
        <dbReference type="PROSITE-ProRule" id="PRU00781"/>
    </source>
</evidence>
<dbReference type="EMBL" id="AJWJ01000443">
    <property type="protein sequence ID" value="KAF2070821.1"/>
    <property type="molecule type" value="Genomic_DNA"/>
</dbReference>
<dbReference type="Gene3D" id="3.30.810.10">
    <property type="entry name" value="2-Layer Sandwich"/>
    <property type="match status" value="2"/>
</dbReference>
<dbReference type="InterPro" id="IPR002498">
    <property type="entry name" value="PInositol-4-P-4/5-kinase_core"/>
</dbReference>
<dbReference type="GO" id="GO:0005886">
    <property type="term" value="C:plasma membrane"/>
    <property type="evidence" value="ECO:0007669"/>
    <property type="project" value="TreeGrafter"/>
</dbReference>
<feature type="region of interest" description="Disordered" evidence="2">
    <location>
        <begin position="369"/>
        <end position="399"/>
    </location>
</feature>
<comment type="caution">
    <text evidence="4">The sequence shown here is derived from an EMBL/GenBank/DDBJ whole genome shotgun (WGS) entry which is preliminary data.</text>
</comment>
<protein>
    <recommendedName>
        <fullName evidence="3">PIPK domain-containing protein</fullName>
    </recommendedName>
</protein>
<dbReference type="PROSITE" id="PS51455">
    <property type="entry name" value="PIPK"/>
    <property type="match status" value="1"/>
</dbReference>
<evidence type="ECO:0000259" key="3">
    <source>
        <dbReference type="PROSITE" id="PS51455"/>
    </source>
</evidence>
<feature type="compositionally biased region" description="Low complexity" evidence="2">
    <location>
        <begin position="208"/>
        <end position="224"/>
    </location>
</feature>
<keyword evidence="1" id="KW-0808">Transferase</keyword>
<keyword evidence="5" id="KW-1185">Reference proteome</keyword>
<proteinExistence type="predicted"/>
<dbReference type="SUPFAM" id="SSF56104">
    <property type="entry name" value="SAICAR synthase-like"/>
    <property type="match status" value="1"/>
</dbReference>
<reference evidence="4" key="1">
    <citation type="submission" date="2020-01" db="EMBL/GenBank/DDBJ databases">
        <title>Development of genomics and gene disruption for Polysphondylium violaceum indicates a role for the polyketide synthase stlB in stalk morphogenesis.</title>
        <authorList>
            <person name="Narita B."/>
            <person name="Kawabe Y."/>
            <person name="Kin K."/>
            <person name="Saito T."/>
            <person name="Gibbs R."/>
            <person name="Kuspa A."/>
            <person name="Muzny D."/>
            <person name="Queller D."/>
            <person name="Richards S."/>
            <person name="Strassman J."/>
            <person name="Sucgang R."/>
            <person name="Worley K."/>
            <person name="Schaap P."/>
        </authorList>
    </citation>
    <scope>NUCLEOTIDE SEQUENCE</scope>
    <source>
        <strain evidence="4">QSvi11</strain>
    </source>
</reference>
<keyword evidence="1" id="KW-0418">Kinase</keyword>
<name>A0A8J4PQ54_9MYCE</name>
<dbReference type="PANTHER" id="PTHR23086:SF27">
    <property type="entry name" value="PIPK DOMAIN-CONTAINING PROTEIN"/>
    <property type="match status" value="1"/>
</dbReference>
<feature type="compositionally biased region" description="Low complexity" evidence="2">
    <location>
        <begin position="263"/>
        <end position="273"/>
    </location>
</feature>
<feature type="compositionally biased region" description="Basic residues" evidence="2">
    <location>
        <begin position="387"/>
        <end position="399"/>
    </location>
</feature>
<organism evidence="4 5">
    <name type="scientific">Polysphondylium violaceum</name>
    <dbReference type="NCBI Taxonomy" id="133409"/>
    <lineage>
        <taxon>Eukaryota</taxon>
        <taxon>Amoebozoa</taxon>
        <taxon>Evosea</taxon>
        <taxon>Eumycetozoa</taxon>
        <taxon>Dictyostelia</taxon>
        <taxon>Dictyosteliales</taxon>
        <taxon>Dictyosteliaceae</taxon>
        <taxon>Polysphondylium</taxon>
    </lineage>
</organism>
<dbReference type="Pfam" id="PF01504">
    <property type="entry name" value="PIP5K"/>
    <property type="match status" value="1"/>
</dbReference>